<name>A0A498IAI0_MALDO</name>
<gene>
    <name evidence="2" type="ORF">DVH24_041583</name>
</gene>
<reference evidence="2 3" key="1">
    <citation type="submission" date="2018-10" db="EMBL/GenBank/DDBJ databases">
        <title>A high-quality apple genome assembly.</title>
        <authorList>
            <person name="Hu J."/>
        </authorList>
    </citation>
    <scope>NUCLEOTIDE SEQUENCE [LARGE SCALE GENOMIC DNA]</scope>
    <source>
        <strain evidence="3">cv. HFTH1</strain>
        <tissue evidence="2">Young leaf</tissue>
    </source>
</reference>
<dbReference type="AlphaFoldDB" id="A0A498IAI0"/>
<comment type="caution">
    <text evidence="2">The sequence shown here is derived from an EMBL/GenBank/DDBJ whole genome shotgun (WGS) entry which is preliminary data.</text>
</comment>
<evidence type="ECO:0000256" key="1">
    <source>
        <dbReference type="SAM" id="MobiDB-lite"/>
    </source>
</evidence>
<feature type="non-terminal residue" evidence="2">
    <location>
        <position position="1"/>
    </location>
</feature>
<protein>
    <submittedName>
        <fullName evidence="2">Uncharacterized protein</fullName>
    </submittedName>
</protein>
<feature type="region of interest" description="Disordered" evidence="1">
    <location>
        <begin position="115"/>
        <end position="164"/>
    </location>
</feature>
<proteinExistence type="predicted"/>
<evidence type="ECO:0000313" key="2">
    <source>
        <dbReference type="EMBL" id="RXH80436.1"/>
    </source>
</evidence>
<feature type="compositionally biased region" description="Basic and acidic residues" evidence="1">
    <location>
        <begin position="143"/>
        <end position="153"/>
    </location>
</feature>
<evidence type="ECO:0000313" key="3">
    <source>
        <dbReference type="Proteomes" id="UP000290289"/>
    </source>
</evidence>
<dbReference type="Proteomes" id="UP000290289">
    <property type="component" value="Chromosome 13"/>
</dbReference>
<dbReference type="EMBL" id="RDQH01000339">
    <property type="protein sequence ID" value="RXH80436.1"/>
    <property type="molecule type" value="Genomic_DNA"/>
</dbReference>
<keyword evidence="3" id="KW-1185">Reference proteome</keyword>
<organism evidence="2 3">
    <name type="scientific">Malus domestica</name>
    <name type="common">Apple</name>
    <name type="synonym">Pyrus malus</name>
    <dbReference type="NCBI Taxonomy" id="3750"/>
    <lineage>
        <taxon>Eukaryota</taxon>
        <taxon>Viridiplantae</taxon>
        <taxon>Streptophyta</taxon>
        <taxon>Embryophyta</taxon>
        <taxon>Tracheophyta</taxon>
        <taxon>Spermatophyta</taxon>
        <taxon>Magnoliopsida</taxon>
        <taxon>eudicotyledons</taxon>
        <taxon>Gunneridae</taxon>
        <taxon>Pentapetalae</taxon>
        <taxon>rosids</taxon>
        <taxon>fabids</taxon>
        <taxon>Rosales</taxon>
        <taxon>Rosaceae</taxon>
        <taxon>Amygdaloideae</taxon>
        <taxon>Maleae</taxon>
        <taxon>Malus</taxon>
    </lineage>
</organism>
<accession>A0A498IAI0</accession>
<sequence>VSHGNHRLLETISKKWRDLSPDYANYEALEKWCGNWLFVIDELIANKYALIFDTVYMSKTHVVITTFILAEGKVFCFSFLAISSWVVQTIHYRGSLHHRTGTFASRIALWGFKSSSSGSSNSGDSGLNIAIEPDGRGPACGSQRDRPSPRERLGNSCQPESPSGCDVRATSPPFIRRTVWILCISGKLQKTKKKMKIWKKQWESSTTSESDPVHQWEHRWMDEFWTIGPGSVKLGCWCISFVVDLRVIIEKKKEICREKAIQCRGGDAKAIVKIITVY</sequence>
<feature type="compositionally biased region" description="Low complexity" evidence="1">
    <location>
        <begin position="115"/>
        <end position="126"/>
    </location>
</feature>